<keyword evidence="1" id="KW-1133">Transmembrane helix</keyword>
<evidence type="ECO:0000256" key="1">
    <source>
        <dbReference type="SAM" id="Phobius"/>
    </source>
</evidence>
<accession>A0A6C0E6H7</accession>
<keyword evidence="1" id="KW-0472">Membrane</keyword>
<evidence type="ECO:0000313" key="2">
    <source>
        <dbReference type="EMBL" id="QHT24368.1"/>
    </source>
</evidence>
<feature type="transmembrane region" description="Helical" evidence="1">
    <location>
        <begin position="36"/>
        <end position="62"/>
    </location>
</feature>
<feature type="transmembrane region" description="Helical" evidence="1">
    <location>
        <begin position="6"/>
        <end position="24"/>
    </location>
</feature>
<proteinExistence type="predicted"/>
<sequence length="154" mass="17169">MRHLLPIAPVWLASIIIVLFAALPDKVPAALKTTTGLLFLAGVTVGAAYVEPVLGAACAIFLADLLMTAPTEAFEPSILTADYVTRKNSWYGERALGENIRGINFLSDDWLNKDYVQNKHRWSDERIQHIHPKAIDMRPVSNPPMYEESGHSWK</sequence>
<keyword evidence="1" id="KW-0812">Transmembrane</keyword>
<dbReference type="AlphaFoldDB" id="A0A6C0E6H7"/>
<name>A0A6C0E6H7_9ZZZZ</name>
<organism evidence="2">
    <name type="scientific">viral metagenome</name>
    <dbReference type="NCBI Taxonomy" id="1070528"/>
    <lineage>
        <taxon>unclassified sequences</taxon>
        <taxon>metagenomes</taxon>
        <taxon>organismal metagenomes</taxon>
    </lineage>
</organism>
<dbReference type="EMBL" id="MN739744">
    <property type="protein sequence ID" value="QHT24368.1"/>
    <property type="molecule type" value="Genomic_DNA"/>
</dbReference>
<reference evidence="2" key="1">
    <citation type="journal article" date="2020" name="Nature">
        <title>Giant virus diversity and host interactions through global metagenomics.</title>
        <authorList>
            <person name="Schulz F."/>
            <person name="Roux S."/>
            <person name="Paez-Espino D."/>
            <person name="Jungbluth S."/>
            <person name="Walsh D.A."/>
            <person name="Denef V.J."/>
            <person name="McMahon K.D."/>
            <person name="Konstantinidis K.T."/>
            <person name="Eloe-Fadrosh E.A."/>
            <person name="Kyrpides N.C."/>
            <person name="Woyke T."/>
        </authorList>
    </citation>
    <scope>NUCLEOTIDE SEQUENCE</scope>
    <source>
        <strain evidence="2">GVMAG-M-3300023179-138</strain>
    </source>
</reference>
<protein>
    <submittedName>
        <fullName evidence="2">Uncharacterized protein</fullName>
    </submittedName>
</protein>